<keyword evidence="1" id="KW-0812">Transmembrane</keyword>
<sequence>MRNRFYLILTLFVSVSFSFSCLWIIRPSGNYSEHISPKEPDYTLLKFWSALPQTKDEADKVPSESFLQDNQSQALVDVFFVHPTTFYGREWNASLEDTRVNERTDESTIRQQASVFNCCAKIYAPRYRQATLYSFLDAENGKLALELAYQDVLKSFETYLKEWNQGRPFIIASHSQGTHLATRLLREKIDNSPLTDQLVAAYLLGGAVPIGSYKKIPVCSNNTQTGCVISWRTFGEKAEVGKLPHDLKGPYMCVNPISWNADEILASADLHSGGVNGKFKTIKPKLCSARCSDGVLRISKPNADGFSRWFSDNYHVLDYGIFYQNIRNNLPERIDTFLKSKKN</sequence>
<evidence type="ECO:0000256" key="1">
    <source>
        <dbReference type="SAM" id="Phobius"/>
    </source>
</evidence>
<dbReference type="KEGG" id="laj:A0128_14330"/>
<dbReference type="AlphaFoldDB" id="A0A1D7V2R0"/>
<keyword evidence="1" id="KW-1133">Transmembrane helix</keyword>
<dbReference type="RefSeq" id="WP_069609312.1">
    <property type="nucleotide sequence ID" value="NZ_CP015217.1"/>
</dbReference>
<dbReference type="Pfam" id="PF11288">
    <property type="entry name" value="DUF3089"/>
    <property type="match status" value="1"/>
</dbReference>
<dbReference type="PROSITE" id="PS51257">
    <property type="entry name" value="PROKAR_LIPOPROTEIN"/>
    <property type="match status" value="1"/>
</dbReference>
<dbReference type="InterPro" id="IPR021440">
    <property type="entry name" value="DUF3089"/>
</dbReference>
<dbReference type="EMBL" id="CP015217">
    <property type="protein sequence ID" value="AOP36094.1"/>
    <property type="molecule type" value="Genomic_DNA"/>
</dbReference>
<keyword evidence="3" id="KW-1185">Reference proteome</keyword>
<dbReference type="Proteomes" id="UP000094197">
    <property type="component" value="Chromosome 1"/>
</dbReference>
<gene>
    <name evidence="2" type="ORF">A0128_14330</name>
</gene>
<organism evidence="2 3">
    <name type="scientific">Leptospira tipperaryensis</name>
    <dbReference type="NCBI Taxonomy" id="2564040"/>
    <lineage>
        <taxon>Bacteria</taxon>
        <taxon>Pseudomonadati</taxon>
        <taxon>Spirochaetota</taxon>
        <taxon>Spirochaetia</taxon>
        <taxon>Leptospirales</taxon>
        <taxon>Leptospiraceae</taxon>
        <taxon>Leptospira</taxon>
    </lineage>
</organism>
<dbReference type="InterPro" id="IPR029058">
    <property type="entry name" value="AB_hydrolase_fold"/>
</dbReference>
<dbReference type="OrthoDB" id="9794645at2"/>
<dbReference type="SUPFAM" id="SSF53474">
    <property type="entry name" value="alpha/beta-Hydrolases"/>
    <property type="match status" value="1"/>
</dbReference>
<keyword evidence="1" id="KW-0472">Membrane</keyword>
<feature type="transmembrane region" description="Helical" evidence="1">
    <location>
        <begin position="5"/>
        <end position="25"/>
    </location>
</feature>
<evidence type="ECO:0008006" key="4">
    <source>
        <dbReference type="Google" id="ProtNLM"/>
    </source>
</evidence>
<protein>
    <recommendedName>
        <fullName evidence="4">DUF3089 domain-containing protein</fullName>
    </recommendedName>
</protein>
<proteinExistence type="predicted"/>
<evidence type="ECO:0000313" key="2">
    <source>
        <dbReference type="EMBL" id="AOP36094.1"/>
    </source>
</evidence>
<name>A0A1D7V2R0_9LEPT</name>
<accession>A0A1D7V2R0</accession>
<reference evidence="2 3" key="1">
    <citation type="submission" date="2016-04" db="EMBL/GenBank/DDBJ databases">
        <title>Complete genome seqeunce of Leptospira alstonii serovar Room22.</title>
        <authorList>
            <person name="Nally J.E."/>
            <person name="Bayles D.O."/>
            <person name="Hurley D."/>
            <person name="Fanning S."/>
            <person name="McMahon B.J."/>
            <person name="Arent Z."/>
        </authorList>
    </citation>
    <scope>NUCLEOTIDE SEQUENCE [LARGE SCALE GENOMIC DNA]</scope>
    <source>
        <strain evidence="2 3">GWTS #1</strain>
    </source>
</reference>
<evidence type="ECO:0000313" key="3">
    <source>
        <dbReference type="Proteomes" id="UP000094197"/>
    </source>
</evidence>